<comment type="cofactor">
    <cofactor evidence="7">
        <name>Mn(2+)</name>
        <dbReference type="ChEBI" id="CHEBI:29035"/>
    </cofactor>
    <cofactor evidence="7">
        <name>Ni(2+)</name>
        <dbReference type="ChEBI" id="CHEBI:49786"/>
    </cofactor>
</comment>
<organism evidence="10 11">
    <name type="scientific">Candida dubliniensis (strain CD36 / ATCC MYA-646 / CBS 7987 / NCPF 3949 / NRRL Y-17841)</name>
    <name type="common">Yeast</name>
    <dbReference type="NCBI Taxonomy" id="573826"/>
    <lineage>
        <taxon>Eukaryota</taxon>
        <taxon>Fungi</taxon>
        <taxon>Dikarya</taxon>
        <taxon>Ascomycota</taxon>
        <taxon>Saccharomycotina</taxon>
        <taxon>Pichiomycetes</taxon>
        <taxon>Debaryomycetaceae</taxon>
        <taxon>Candida/Lodderomyces clade</taxon>
        <taxon>Candida</taxon>
    </lineage>
</organism>
<dbReference type="Proteomes" id="UP000002605">
    <property type="component" value="Chromosome 4"/>
</dbReference>
<comment type="similarity">
    <text evidence="2 7">Belongs to the damage-control phosphatase family. Sugar phosphate phosphatase III subfamily.</text>
</comment>
<evidence type="ECO:0000256" key="2">
    <source>
        <dbReference type="ARBA" id="ARBA00009519"/>
    </source>
</evidence>
<comment type="catalytic activity">
    <reaction evidence="1 7">
        <text>beta-D-fructose 1-phosphate + H2O = D-fructose + phosphate</text>
        <dbReference type="Rhea" id="RHEA:35603"/>
        <dbReference type="ChEBI" id="CHEBI:15377"/>
        <dbReference type="ChEBI" id="CHEBI:37721"/>
        <dbReference type="ChEBI" id="CHEBI:43474"/>
        <dbReference type="ChEBI" id="CHEBI:138881"/>
    </reaction>
</comment>
<dbReference type="RefSeq" id="XP_002419825.1">
    <property type="nucleotide sequence ID" value="XM_002419780.1"/>
</dbReference>
<evidence type="ECO:0000256" key="5">
    <source>
        <dbReference type="ARBA" id="ARBA00023211"/>
    </source>
</evidence>
<name>B9WFM1_CANDC</name>
<dbReference type="CGD" id="CAL0000169499">
    <property type="gene designation" value="Cd36_41600"/>
</dbReference>
<dbReference type="InterPro" id="IPR036075">
    <property type="entry name" value="ARMT-1-like_metal-bd_sf"/>
</dbReference>
<dbReference type="EMBL" id="FM992691">
    <property type="protein sequence ID" value="CAX42040.1"/>
    <property type="molecule type" value="Genomic_DNA"/>
</dbReference>
<dbReference type="KEGG" id="cdu:CD36_41600"/>
<comment type="function">
    <text evidence="7">Metal-dependent phosphatase that shows phosphatase activity against several substrates, including fructose-1-phosphate and fructose-6-phosphate. Its preference for fructose-1-phosphate, a strong glycating agent that causes DNA damage rather than a canonical yeast metabolite, suggests a damage-control function in hexose phosphate metabolism.</text>
</comment>
<dbReference type="Gene3D" id="1.20.930.60">
    <property type="match status" value="1"/>
</dbReference>
<dbReference type="VEuPathDB" id="FungiDB:CD36_41600"/>
<comment type="domain">
    <text evidence="7">Subfamily III proteins have a conserved RTxK motif about 40-50 residues from the C-terminus; the threonine may be replaced by serine or cysteine.</text>
</comment>
<reference evidence="10 11" key="1">
    <citation type="journal article" date="2009" name="Genome Res.">
        <title>Comparative genomics of the fungal pathogens Candida dubliniensis and Candida albicans.</title>
        <authorList>
            <person name="Jackson A.P."/>
            <person name="Gamble J.A."/>
            <person name="Yeomans T."/>
            <person name="Moran G.P."/>
            <person name="Saunders D."/>
            <person name="Harris D."/>
            <person name="Aslett M."/>
            <person name="Barrell J.F."/>
            <person name="Butler G."/>
            <person name="Citiulo F."/>
            <person name="Coleman D.C."/>
            <person name="de Groot P.W.J."/>
            <person name="Goodwin T.J."/>
            <person name="Quail M.A."/>
            <person name="McQuillan J."/>
            <person name="Munro C.A."/>
            <person name="Pain A."/>
            <person name="Poulter R.T."/>
            <person name="Rajandream M.A."/>
            <person name="Renauld H."/>
            <person name="Spiering M.J."/>
            <person name="Tivey A."/>
            <person name="Gow N.A.R."/>
            <person name="Barrell B."/>
            <person name="Sullivan D.J."/>
            <person name="Berriman M."/>
        </authorList>
    </citation>
    <scope>NUCLEOTIDE SEQUENCE [LARGE SCALE GENOMIC DNA]</scope>
    <source>
        <strain evidence="11">CD36 / ATCC MYA-646 / CBS 7987 / NCPF 3949 / NRRL Y-17841</strain>
    </source>
</reference>
<dbReference type="HOGENOM" id="CLU_030117_2_1_1"/>
<evidence type="ECO:0000313" key="10">
    <source>
        <dbReference type="EMBL" id="CAX42040.1"/>
    </source>
</evidence>
<sequence>MSLPPPYYNDDKNSFAYPTVRKRWPTIIDGAIEDVQQTIEIHQEEASLGHKIIQQLLNIKEDFANDAIVRPFTDEELKVNPHLKHYNESLEIFNKIKPVTWQTGPWLYLECYLYQYINNFFIVDNTNKFWTNYDVFQKLKDKTFKQSELGVLELCKRYEILSKQLDQANEEVLHLLFKEFIDISLWGNATDLSLLAGNVTLEDIKSVQGAEVRKKNEEKILVNDLSQAWNQLQNASNGNGSKRVDIVLDNSGFELFADLILTLFLLDSNLVQEVHLHCKEIPWFVSDTMPKDFQDLLKQLADPKFYPKIHSDEPSSIKLVHDKIKHYYDNHALIINHDPFWTLDYNYWYIPKFESLYLELQKSNLIIFKGDLNYRKLTGDLQWLKTTPFKTSIQELATSNLPVLSLRTCKADVVVGLPEGINEKLIKEYENMGNENGQLWSSSGKWAVISFNK</sequence>
<evidence type="ECO:0000256" key="1">
    <source>
        <dbReference type="ARBA" id="ARBA00001326"/>
    </source>
</evidence>
<dbReference type="SUPFAM" id="SSF111321">
    <property type="entry name" value="AF1104-like"/>
    <property type="match status" value="1"/>
</dbReference>
<keyword evidence="5 7" id="KW-0464">Manganese</keyword>
<dbReference type="GO" id="GO:0005634">
    <property type="term" value="C:nucleus"/>
    <property type="evidence" value="ECO:0007669"/>
    <property type="project" value="TreeGrafter"/>
</dbReference>
<dbReference type="GeneID" id="8047423"/>
<protein>
    <recommendedName>
        <fullName evidence="7">Sugar phosphate phosphatase</fullName>
        <ecNumber evidence="7">3.1.3.-</ecNumber>
    </recommendedName>
</protein>
<keyword evidence="3 7" id="KW-0479">Metal-binding</keyword>
<dbReference type="Pfam" id="PF01937">
    <property type="entry name" value="ARMT1-like_dom"/>
    <property type="match status" value="1"/>
</dbReference>
<dbReference type="Gene3D" id="3.40.50.10880">
    <property type="entry name" value="Uncharacterised protein PF01937, DUF89, domain 3"/>
    <property type="match status" value="1"/>
</dbReference>
<dbReference type="PANTHER" id="PTHR12260">
    <property type="entry name" value="DAMAGE-CONTROL PHOSPHATASE ARMT1"/>
    <property type="match status" value="1"/>
</dbReference>
<dbReference type="PANTHER" id="PTHR12260:SF6">
    <property type="entry name" value="DAMAGE-CONTROL PHOSPHATASE ARMT1"/>
    <property type="match status" value="1"/>
</dbReference>
<keyword evidence="4 7" id="KW-0378">Hydrolase</keyword>
<dbReference type="AlphaFoldDB" id="B9WFM1"/>
<keyword evidence="11" id="KW-1185">Reference proteome</keyword>
<evidence type="ECO:0000256" key="4">
    <source>
        <dbReference type="ARBA" id="ARBA00022801"/>
    </source>
</evidence>
<dbReference type="GO" id="GO:0006974">
    <property type="term" value="P:DNA damage response"/>
    <property type="evidence" value="ECO:0007669"/>
    <property type="project" value="TreeGrafter"/>
</dbReference>
<dbReference type="GO" id="GO:0046872">
    <property type="term" value="F:metal ion binding"/>
    <property type="evidence" value="ECO:0007669"/>
    <property type="project" value="UniProtKB-UniRule"/>
</dbReference>
<evidence type="ECO:0000259" key="8">
    <source>
        <dbReference type="Pfam" id="PF01937"/>
    </source>
</evidence>
<evidence type="ECO:0000256" key="3">
    <source>
        <dbReference type="ARBA" id="ARBA00022723"/>
    </source>
</evidence>
<proteinExistence type="inferred from homology"/>
<gene>
    <name evidence="9" type="ordered locus">Cd36_41600</name>
    <name evidence="10" type="ORF">CD36_41600</name>
</gene>
<feature type="domain" description="Damage-control phosphatase ARMT1-like metal-binding" evidence="8">
    <location>
        <begin position="19"/>
        <end position="424"/>
    </location>
</feature>
<evidence type="ECO:0000313" key="9">
    <source>
        <dbReference type="CGD" id="CAL0000169499"/>
    </source>
</evidence>
<dbReference type="InterPro" id="IPR039763">
    <property type="entry name" value="ARMT1"/>
</dbReference>
<evidence type="ECO:0000256" key="7">
    <source>
        <dbReference type="RuleBase" id="RU367030"/>
    </source>
</evidence>
<dbReference type="GO" id="GO:0103026">
    <property type="term" value="F:fructose-1-phosphatase activity"/>
    <property type="evidence" value="ECO:0007669"/>
    <property type="project" value="RHEA"/>
</dbReference>
<dbReference type="EC" id="3.1.3.-" evidence="7"/>
<dbReference type="OrthoDB" id="541375at2759"/>
<dbReference type="GO" id="GO:0097023">
    <property type="term" value="F:fructose 6-phosphate aldolase activity"/>
    <property type="evidence" value="ECO:0007669"/>
    <property type="project" value="RHEA"/>
</dbReference>
<dbReference type="InterPro" id="IPR002791">
    <property type="entry name" value="ARMT1-like_metal-bd"/>
</dbReference>
<comment type="catalytic activity">
    <reaction evidence="6 7">
        <text>beta-D-fructose 6-phosphate = dihydroxyacetone + D-glyceraldehyde 3-phosphate</text>
        <dbReference type="Rhea" id="RHEA:28002"/>
        <dbReference type="ChEBI" id="CHEBI:16016"/>
        <dbReference type="ChEBI" id="CHEBI:57634"/>
        <dbReference type="ChEBI" id="CHEBI:59776"/>
    </reaction>
</comment>
<dbReference type="eggNOG" id="KOG3870">
    <property type="taxonomic scope" value="Eukaryota"/>
</dbReference>
<accession>B9WFM1</accession>
<evidence type="ECO:0000256" key="6">
    <source>
        <dbReference type="ARBA" id="ARBA00048809"/>
    </source>
</evidence>
<evidence type="ECO:0000313" key="11">
    <source>
        <dbReference type="Proteomes" id="UP000002605"/>
    </source>
</evidence>